<accession>A0A256A9K3</accession>
<feature type="domain" description="Cyclic nucleotide-binding" evidence="1">
    <location>
        <begin position="11"/>
        <end position="89"/>
    </location>
</feature>
<dbReference type="RefSeq" id="WP_094411389.1">
    <property type="nucleotide sequence ID" value="NZ_NOXV01000012.1"/>
</dbReference>
<protein>
    <submittedName>
        <fullName evidence="2">Cyclic nucleotide-binding protein</fullName>
    </submittedName>
</protein>
<evidence type="ECO:0000259" key="1">
    <source>
        <dbReference type="PROSITE" id="PS50042"/>
    </source>
</evidence>
<evidence type="ECO:0000313" key="2">
    <source>
        <dbReference type="EMBL" id="OYQ50396.1"/>
    </source>
</evidence>
<dbReference type="Gene3D" id="2.60.120.10">
    <property type="entry name" value="Jelly Rolls"/>
    <property type="match status" value="1"/>
</dbReference>
<dbReference type="OrthoDB" id="663011at2"/>
<evidence type="ECO:0000313" key="3">
    <source>
        <dbReference type="Proteomes" id="UP000216605"/>
    </source>
</evidence>
<proteinExistence type="predicted"/>
<dbReference type="PROSITE" id="PS50042">
    <property type="entry name" value="CNMP_BINDING_3"/>
    <property type="match status" value="1"/>
</dbReference>
<keyword evidence="3" id="KW-1185">Reference proteome</keyword>
<dbReference type="Pfam" id="PF00027">
    <property type="entry name" value="cNMP_binding"/>
    <property type="match status" value="1"/>
</dbReference>
<dbReference type="EMBL" id="NOXV01000012">
    <property type="protein sequence ID" value="OYQ50396.1"/>
    <property type="molecule type" value="Genomic_DNA"/>
</dbReference>
<dbReference type="CDD" id="cd00038">
    <property type="entry name" value="CAP_ED"/>
    <property type="match status" value="1"/>
</dbReference>
<dbReference type="InterPro" id="IPR000595">
    <property type="entry name" value="cNMP-bd_dom"/>
</dbReference>
<dbReference type="SUPFAM" id="SSF51206">
    <property type="entry name" value="cAMP-binding domain-like"/>
    <property type="match status" value="1"/>
</dbReference>
<comment type="caution">
    <text evidence="2">The sequence shown here is derived from an EMBL/GenBank/DDBJ whole genome shotgun (WGS) entry which is preliminary data.</text>
</comment>
<sequence>MENKIVKYFSQITTLNQDEEKALEEGMVVTNLKKNTFLIKEGQTSIDTYFILEGCLRQYCVIDGEEKTTNFFTEGQWVISLNGLTQNTPSFHNLVCMEDTSLVIGNEQKAQELFKKFPRFETLARVVVEKSFAEQQQLMTSYHTDTPEQRYLKLLKSRPDLFQRVSQYHMASYIGVKPESLSRIRKRIIGKL</sequence>
<dbReference type="InterPro" id="IPR014710">
    <property type="entry name" value="RmlC-like_jellyroll"/>
</dbReference>
<name>A0A256A9K3_9FLAO</name>
<organism evidence="2 3">
    <name type="scientific">Flavobacterium cyanobacteriorum</name>
    <dbReference type="NCBI Taxonomy" id="2022802"/>
    <lineage>
        <taxon>Bacteria</taxon>
        <taxon>Pseudomonadati</taxon>
        <taxon>Bacteroidota</taxon>
        <taxon>Flavobacteriia</taxon>
        <taxon>Flavobacteriales</taxon>
        <taxon>Flavobacteriaceae</taxon>
        <taxon>Flavobacterium</taxon>
    </lineage>
</organism>
<dbReference type="InterPro" id="IPR018490">
    <property type="entry name" value="cNMP-bd_dom_sf"/>
</dbReference>
<dbReference type="AlphaFoldDB" id="A0A256A9K3"/>
<reference evidence="2 3" key="1">
    <citation type="submission" date="2017-07" db="EMBL/GenBank/DDBJ databases">
        <title>Flavobacterium cyanobacteriorum sp. nov., isolated from cyanobacterial aggregates in a eutrophic lake.</title>
        <authorList>
            <person name="Cai H."/>
        </authorList>
    </citation>
    <scope>NUCLEOTIDE SEQUENCE [LARGE SCALE GENOMIC DNA]</scope>
    <source>
        <strain evidence="2 3">TH021</strain>
    </source>
</reference>
<gene>
    <name evidence="2" type="ORF">CHU92_00085</name>
</gene>
<dbReference type="Proteomes" id="UP000216605">
    <property type="component" value="Unassembled WGS sequence"/>
</dbReference>